<keyword evidence="4" id="KW-0813">Transport</keyword>
<feature type="domain" description="RCK N-terminal" evidence="3">
    <location>
        <begin position="118"/>
        <end position="254"/>
    </location>
</feature>
<evidence type="ECO:0000313" key="4">
    <source>
        <dbReference type="EMBL" id="MBB6482354.1"/>
    </source>
</evidence>
<dbReference type="Pfam" id="PF22614">
    <property type="entry name" value="Slo-like_RCK"/>
    <property type="match status" value="1"/>
</dbReference>
<evidence type="ECO:0000256" key="1">
    <source>
        <dbReference type="ARBA" id="ARBA00004651"/>
    </source>
</evidence>
<keyword evidence="4" id="KW-0406">Ion transport</keyword>
<keyword evidence="2" id="KW-0812">Transmembrane</keyword>
<dbReference type="GO" id="GO:0006813">
    <property type="term" value="P:potassium ion transport"/>
    <property type="evidence" value="ECO:0007669"/>
    <property type="project" value="InterPro"/>
</dbReference>
<dbReference type="PRINTS" id="PR00169">
    <property type="entry name" value="KCHANNEL"/>
</dbReference>
<reference evidence="4 5" key="1">
    <citation type="submission" date="2020-08" db="EMBL/GenBank/DDBJ databases">
        <title>Genomic Encyclopedia of Type Strains, Phase IV (KMG-IV): sequencing the most valuable type-strain genomes for metagenomic binning, comparative biology and taxonomic classification.</title>
        <authorList>
            <person name="Goeker M."/>
        </authorList>
    </citation>
    <scope>NUCLEOTIDE SEQUENCE [LARGE SCALE GENOMIC DNA]</scope>
    <source>
        <strain evidence="4 5">DSM 2461</strain>
    </source>
</reference>
<comment type="subcellular location">
    <subcellularLocation>
        <location evidence="1">Cell membrane</location>
        <topology evidence="1">Multi-pass membrane protein</topology>
    </subcellularLocation>
</comment>
<evidence type="ECO:0000313" key="5">
    <source>
        <dbReference type="Proteomes" id="UP000587760"/>
    </source>
</evidence>
<dbReference type="GO" id="GO:0005886">
    <property type="term" value="C:plasma membrane"/>
    <property type="evidence" value="ECO:0007669"/>
    <property type="project" value="UniProtKB-SubCell"/>
</dbReference>
<dbReference type="Gene3D" id="1.10.287.70">
    <property type="match status" value="1"/>
</dbReference>
<feature type="transmembrane region" description="Helical" evidence="2">
    <location>
        <begin position="76"/>
        <end position="101"/>
    </location>
</feature>
<dbReference type="InterPro" id="IPR036291">
    <property type="entry name" value="NAD(P)-bd_dom_sf"/>
</dbReference>
<dbReference type="AlphaFoldDB" id="A0A841RAE9"/>
<evidence type="ECO:0000259" key="3">
    <source>
        <dbReference type="PROSITE" id="PS51201"/>
    </source>
</evidence>
<dbReference type="PANTHER" id="PTHR43833">
    <property type="entry name" value="POTASSIUM CHANNEL PROTEIN 2-RELATED-RELATED"/>
    <property type="match status" value="1"/>
</dbReference>
<keyword evidence="5" id="KW-1185">Reference proteome</keyword>
<organism evidence="4 5">
    <name type="scientific">Spirochaeta isovalerica</name>
    <dbReference type="NCBI Taxonomy" id="150"/>
    <lineage>
        <taxon>Bacteria</taxon>
        <taxon>Pseudomonadati</taxon>
        <taxon>Spirochaetota</taxon>
        <taxon>Spirochaetia</taxon>
        <taxon>Spirochaetales</taxon>
        <taxon>Spirochaetaceae</taxon>
        <taxon>Spirochaeta</taxon>
    </lineage>
</organism>
<gene>
    <name evidence="4" type="ORF">HNR50_004047</name>
</gene>
<accession>A0A841RAE9</accession>
<dbReference type="Proteomes" id="UP000587760">
    <property type="component" value="Unassembled WGS sequence"/>
</dbReference>
<dbReference type="RefSeq" id="WP_184748591.1">
    <property type="nucleotide sequence ID" value="NZ_JACHGJ010000011.1"/>
</dbReference>
<name>A0A841RAE9_9SPIO</name>
<dbReference type="PANTHER" id="PTHR43833:SF9">
    <property type="entry name" value="POTASSIUM CHANNEL PROTEIN YUGO-RELATED"/>
    <property type="match status" value="1"/>
</dbReference>
<comment type="caution">
    <text evidence="4">The sequence shown here is derived from an EMBL/GenBank/DDBJ whole genome shotgun (WGS) entry which is preliminary data.</text>
</comment>
<evidence type="ECO:0000256" key="2">
    <source>
        <dbReference type="SAM" id="Phobius"/>
    </source>
</evidence>
<dbReference type="EMBL" id="JACHGJ010000011">
    <property type="protein sequence ID" value="MBB6482354.1"/>
    <property type="molecule type" value="Genomic_DNA"/>
</dbReference>
<protein>
    <submittedName>
        <fullName evidence="4">Voltage-gated potassium channel</fullName>
    </submittedName>
</protein>
<keyword evidence="4" id="KW-0407">Ion channel</keyword>
<dbReference type="GO" id="GO:0034220">
    <property type="term" value="P:monoatomic ion transmembrane transport"/>
    <property type="evidence" value="ECO:0007669"/>
    <property type="project" value="UniProtKB-KW"/>
</dbReference>
<keyword evidence="2" id="KW-1133">Transmembrane helix</keyword>
<dbReference type="SUPFAM" id="SSF51735">
    <property type="entry name" value="NAD(P)-binding Rossmann-fold domains"/>
    <property type="match status" value="1"/>
</dbReference>
<sequence length="388" mass="43966">MKKQNRLTNLVKNTPYLKPTLAFMLIFILAGALVVWTESDSNDQFVDFIDGLWWAIITFSTTGYGDKYPITLGGRIVAVITIFLGVAGMSFLSGVFASVFVDRNSRARRGLVDYPKMKDHLVICGWTEEIKEILLDIVGFANSFVSEEIIIISNIPSERIETLKESRELADLKFVRGDYFSDSALKRANVQSARKVLILSDTFESHADAEADSKTIMTVMSIRTLSREVYICAEMINRKYESNLKQAMCDEILFKREVSQKVLSYTSVENGMGHILYDLLSQREHGSRLRTIDIDERYIDGPFHDYKVGEAESPFIILGLLENTGSPNKMKMEALRAAQKTSNMSLLVDNLQSVKDLEVNKPLFVPPNDYVIKRHTQAIVLEKIYEAK</sequence>
<dbReference type="SUPFAM" id="SSF81324">
    <property type="entry name" value="Voltage-gated potassium channels"/>
    <property type="match status" value="1"/>
</dbReference>
<dbReference type="Gene3D" id="3.40.50.720">
    <property type="entry name" value="NAD(P)-binding Rossmann-like Domain"/>
    <property type="match status" value="1"/>
</dbReference>
<proteinExistence type="predicted"/>
<dbReference type="InterPro" id="IPR050721">
    <property type="entry name" value="Trk_Ktr_HKT_K-transport"/>
</dbReference>
<keyword evidence="2" id="KW-0472">Membrane</keyword>
<dbReference type="PROSITE" id="PS51201">
    <property type="entry name" value="RCK_N"/>
    <property type="match status" value="1"/>
</dbReference>
<dbReference type="InterPro" id="IPR013099">
    <property type="entry name" value="K_chnl_dom"/>
</dbReference>
<dbReference type="InterPro" id="IPR003148">
    <property type="entry name" value="RCK_N"/>
</dbReference>
<feature type="transmembrane region" description="Helical" evidence="2">
    <location>
        <begin position="21"/>
        <end position="37"/>
    </location>
</feature>
<dbReference type="Pfam" id="PF07885">
    <property type="entry name" value="Ion_trans_2"/>
    <property type="match status" value="1"/>
</dbReference>